<dbReference type="PANTHER" id="PTHR28450:SF1">
    <property type="entry name" value="FANCONI ANEMIA GROUP B PROTEIN"/>
    <property type="match status" value="1"/>
</dbReference>
<dbReference type="GO" id="GO:0043240">
    <property type="term" value="C:Fanconi anaemia nuclear complex"/>
    <property type="evidence" value="ECO:0007669"/>
    <property type="project" value="InterPro"/>
</dbReference>
<protein>
    <recommendedName>
        <fullName evidence="4">FA complementation group B</fullName>
    </recommendedName>
</protein>
<evidence type="ECO:0000313" key="2">
    <source>
        <dbReference type="Ensembl" id="ENSATEP00000019011.2"/>
    </source>
</evidence>
<gene>
    <name evidence="2" type="primary">FANCB</name>
</gene>
<evidence type="ECO:0000313" key="3">
    <source>
        <dbReference type="Proteomes" id="UP000265040"/>
    </source>
</evidence>
<dbReference type="PANTHER" id="PTHR28450">
    <property type="entry name" value="FANCONI ANEMIA GROUP B PROTEIN"/>
    <property type="match status" value="1"/>
</dbReference>
<dbReference type="Proteomes" id="UP000265040">
    <property type="component" value="Chromosome 21"/>
</dbReference>
<reference evidence="2" key="2">
    <citation type="submission" date="2025-08" db="UniProtKB">
        <authorList>
            <consortium name="Ensembl"/>
        </authorList>
    </citation>
    <scope>IDENTIFICATION</scope>
</reference>
<dbReference type="Ensembl" id="ENSATET00000019328.3">
    <property type="protein sequence ID" value="ENSATEP00000019011.2"/>
    <property type="gene ID" value="ENSATEG00000013219.3"/>
</dbReference>
<organism evidence="2 3">
    <name type="scientific">Anabas testudineus</name>
    <name type="common">Climbing perch</name>
    <name type="synonym">Anthias testudineus</name>
    <dbReference type="NCBI Taxonomy" id="64144"/>
    <lineage>
        <taxon>Eukaryota</taxon>
        <taxon>Metazoa</taxon>
        <taxon>Chordata</taxon>
        <taxon>Craniata</taxon>
        <taxon>Vertebrata</taxon>
        <taxon>Euteleostomi</taxon>
        <taxon>Actinopterygii</taxon>
        <taxon>Neopterygii</taxon>
        <taxon>Teleostei</taxon>
        <taxon>Neoteleostei</taxon>
        <taxon>Acanthomorphata</taxon>
        <taxon>Anabantaria</taxon>
        <taxon>Anabantiformes</taxon>
        <taxon>Anabantoidei</taxon>
        <taxon>Anabantidae</taxon>
        <taxon>Anabas</taxon>
    </lineage>
</organism>
<dbReference type="GO" id="GO:1905168">
    <property type="term" value="P:positive regulation of double-strand break repair via homologous recombination"/>
    <property type="evidence" value="ECO:0007669"/>
    <property type="project" value="TreeGrafter"/>
</dbReference>
<keyword evidence="3" id="KW-1185">Reference proteome</keyword>
<proteinExistence type="predicted"/>
<dbReference type="AlphaFoldDB" id="A0A3Q1JUX9"/>
<dbReference type="GO" id="GO:2000042">
    <property type="term" value="P:negative regulation of double-strand break repair via homologous recombination"/>
    <property type="evidence" value="ECO:0007669"/>
    <property type="project" value="TreeGrafter"/>
</dbReference>
<dbReference type="GO" id="GO:0036297">
    <property type="term" value="P:interstrand cross-link repair"/>
    <property type="evidence" value="ECO:0007669"/>
    <property type="project" value="InterPro"/>
</dbReference>
<dbReference type="InterPro" id="IPR033333">
    <property type="entry name" value="FANCB"/>
</dbReference>
<dbReference type="GeneTree" id="ENSGT00390000009885"/>
<reference evidence="2" key="1">
    <citation type="submission" date="2021-04" db="EMBL/GenBank/DDBJ databases">
        <authorList>
            <consortium name="Wellcome Sanger Institute Data Sharing"/>
        </authorList>
    </citation>
    <scope>NUCLEOTIDE SEQUENCE [LARGE SCALE GENOMIC DNA]</scope>
</reference>
<dbReference type="GO" id="GO:1990414">
    <property type="term" value="P:replication-born double-strand break repair via sister chromatid exchange"/>
    <property type="evidence" value="ECO:0007669"/>
    <property type="project" value="TreeGrafter"/>
</dbReference>
<evidence type="ECO:0000256" key="1">
    <source>
        <dbReference type="SAM" id="MobiDB-lite"/>
    </source>
</evidence>
<feature type="region of interest" description="Disordered" evidence="1">
    <location>
        <begin position="627"/>
        <end position="653"/>
    </location>
</feature>
<reference evidence="2" key="3">
    <citation type="submission" date="2025-09" db="UniProtKB">
        <authorList>
            <consortium name="Ensembl"/>
        </authorList>
    </citation>
    <scope>IDENTIFICATION</scope>
</reference>
<dbReference type="STRING" id="64144.ENSATEP00000019011"/>
<name>A0A3Q1JUX9_ANATE</name>
<evidence type="ECO:0008006" key="4">
    <source>
        <dbReference type="Google" id="ProtNLM"/>
    </source>
</evidence>
<sequence>MQRNAHRLSFGGKITLFNCNRASNDGERSNLVFNSLSYEREENRFSKASDGAAVISKKRSVIVDIVKCQCAIDVQKRVSTQCVLLTKKREKAESFQYSLLTLSSSNRMEPCVEFKLPYQMDEGVCILQGPTVLWTHAGTVFYTSLQAGEVRQIPIQLSHCVMAEIPFHKGQIFVLGLQNDSDQCPNNQATKQTLGYCVETGQVFDGCMILPHPYICITRCMLVLSADRVDGLLKSAVVVATSNQQMVYFENGIVKDLCQLPFEQPEDIQMVNTGRNGCLFVISFHQGHVCAVWRETFQIASHWSGVSSVHVDDFLQCGTDQMLLIFKTQDVTGPPLDHFLLTDFCGISYSRGLDSGTTNESPPPPENYLLTLRALESRLQSGLAVLQELQRDVRLKDRVLQQSVQALTDVVSEREPILTQPEQVLFLDVLFLFQTTGQCELIHPDRDRPELNACSHPDPEPSVLAPRALPLIILLPLLHSCLNIPRACNEAKEDLLSLLAVLERWVFHIDCPDHSLGDIDDWIQKRVGCRRIEVSPQYLLLNSSGPSAVMLLCWHQITPFQGELSVHSSHLQVIQFLNSLLTYLPVSCSIHPVKNSRQQGAAQIFSLALEKEVASLRECVSLLLGEKEDEEGEEKRMNPGPNETPESGSVEGLQRCREAWQRDVEKGRMRLNPVVDVERYRELTQKISEVQLNGDLAALFEIQRTWLS</sequence>
<accession>A0A3Q1JUX9</accession>